<protein>
    <submittedName>
        <fullName evidence="3">AbrB/MazE/SpoVT family DNA-binding domain-containing protein</fullName>
    </submittedName>
</protein>
<evidence type="ECO:0000256" key="1">
    <source>
        <dbReference type="PROSITE-ProRule" id="PRU01076"/>
    </source>
</evidence>
<sequence>MKITTKGQVTVPRHIRETLGLTPETEIDFIEENGRVYVVKTGAAQSPPKVKKFRGIATAKLSTDEIMSLTRGQ</sequence>
<gene>
    <name evidence="3" type="ORF">GS597_05110</name>
</gene>
<dbReference type="Gene3D" id="2.10.260.10">
    <property type="match status" value="1"/>
</dbReference>
<dbReference type="NCBIfam" id="TIGR01439">
    <property type="entry name" value="lp_hng_hel_AbrB"/>
    <property type="match status" value="1"/>
</dbReference>
<evidence type="ECO:0000259" key="2">
    <source>
        <dbReference type="PROSITE" id="PS51740"/>
    </source>
</evidence>
<feature type="domain" description="SpoVT-AbrB" evidence="2">
    <location>
        <begin position="1"/>
        <end position="43"/>
    </location>
</feature>
<dbReference type="AlphaFoldDB" id="A0A8K2A7F2"/>
<dbReference type="GO" id="GO:0003677">
    <property type="term" value="F:DNA binding"/>
    <property type="evidence" value="ECO:0007669"/>
    <property type="project" value="UniProtKB-UniRule"/>
</dbReference>
<dbReference type="SMART" id="SM00966">
    <property type="entry name" value="SpoVT_AbrB"/>
    <property type="match status" value="1"/>
</dbReference>
<organism evidence="3 4">
    <name type="scientific">Petrachloros mirabilis ULC683</name>
    <dbReference type="NCBI Taxonomy" id="2781853"/>
    <lineage>
        <taxon>Bacteria</taxon>
        <taxon>Bacillati</taxon>
        <taxon>Cyanobacteriota</taxon>
        <taxon>Cyanophyceae</taxon>
        <taxon>Synechococcales</taxon>
        <taxon>Petrachlorosaceae</taxon>
        <taxon>Petrachloros</taxon>
        <taxon>Petrachloros mirabilis</taxon>
    </lineage>
</organism>
<accession>A0A8K2A7F2</accession>
<dbReference type="Proteomes" id="UP000607397">
    <property type="component" value="Unassembled WGS sequence"/>
</dbReference>
<keyword evidence="1 3" id="KW-0238">DNA-binding</keyword>
<dbReference type="Pfam" id="PF04014">
    <property type="entry name" value="MazE_antitoxin"/>
    <property type="match status" value="1"/>
</dbReference>
<dbReference type="InterPro" id="IPR007159">
    <property type="entry name" value="SpoVT-AbrB_dom"/>
</dbReference>
<proteinExistence type="predicted"/>
<reference evidence="3" key="1">
    <citation type="submission" date="2019-12" db="EMBL/GenBank/DDBJ databases">
        <title>High-Quality draft genome sequences of three cyanobacteria isolated from the limestone walls of the Old Cathedral of Coimbra.</title>
        <authorList>
            <person name="Tiago I."/>
            <person name="Soares F."/>
            <person name="Portugal A."/>
        </authorList>
    </citation>
    <scope>NUCLEOTIDE SEQUENCE [LARGE SCALE GENOMIC DNA]</scope>
    <source>
        <strain evidence="3">C</strain>
    </source>
</reference>
<dbReference type="EMBL" id="WVIC01000007">
    <property type="protein sequence ID" value="NCJ05900.1"/>
    <property type="molecule type" value="Genomic_DNA"/>
</dbReference>
<name>A0A8K2A7F2_9CYAN</name>
<dbReference type="InterPro" id="IPR037914">
    <property type="entry name" value="SpoVT-AbrB_sf"/>
</dbReference>
<comment type="caution">
    <text evidence="3">The sequence shown here is derived from an EMBL/GenBank/DDBJ whole genome shotgun (WGS) entry which is preliminary data.</text>
</comment>
<evidence type="ECO:0000313" key="3">
    <source>
        <dbReference type="EMBL" id="NCJ05900.1"/>
    </source>
</evidence>
<dbReference type="SUPFAM" id="SSF89447">
    <property type="entry name" value="AbrB/MazE/MraZ-like"/>
    <property type="match status" value="1"/>
</dbReference>
<dbReference type="PROSITE" id="PS51740">
    <property type="entry name" value="SPOVT_ABRB"/>
    <property type="match status" value="1"/>
</dbReference>
<keyword evidence="4" id="KW-1185">Reference proteome</keyword>
<evidence type="ECO:0000313" key="4">
    <source>
        <dbReference type="Proteomes" id="UP000607397"/>
    </source>
</evidence>